<feature type="region of interest" description="Disordered" evidence="1">
    <location>
        <begin position="28"/>
        <end position="173"/>
    </location>
</feature>
<dbReference type="Proteomes" id="UP001174997">
    <property type="component" value="Unassembled WGS sequence"/>
</dbReference>
<evidence type="ECO:0000313" key="3">
    <source>
        <dbReference type="Proteomes" id="UP001174997"/>
    </source>
</evidence>
<protein>
    <submittedName>
        <fullName evidence="2">Uncharacterized protein</fullName>
    </submittedName>
</protein>
<organism evidence="2 3">
    <name type="scientific">Cercophora samala</name>
    <dbReference type="NCBI Taxonomy" id="330535"/>
    <lineage>
        <taxon>Eukaryota</taxon>
        <taxon>Fungi</taxon>
        <taxon>Dikarya</taxon>
        <taxon>Ascomycota</taxon>
        <taxon>Pezizomycotina</taxon>
        <taxon>Sordariomycetes</taxon>
        <taxon>Sordariomycetidae</taxon>
        <taxon>Sordariales</taxon>
        <taxon>Lasiosphaeriaceae</taxon>
        <taxon>Cercophora</taxon>
    </lineage>
</organism>
<proteinExistence type="predicted"/>
<evidence type="ECO:0000313" key="2">
    <source>
        <dbReference type="EMBL" id="KAK0670502.1"/>
    </source>
</evidence>
<keyword evidence="3" id="KW-1185">Reference proteome</keyword>
<dbReference type="AlphaFoldDB" id="A0AA40DBI4"/>
<evidence type="ECO:0000256" key="1">
    <source>
        <dbReference type="SAM" id="MobiDB-lite"/>
    </source>
</evidence>
<reference evidence="2" key="1">
    <citation type="submission" date="2023-06" db="EMBL/GenBank/DDBJ databases">
        <title>Genome-scale phylogeny and comparative genomics of the fungal order Sordariales.</title>
        <authorList>
            <consortium name="Lawrence Berkeley National Laboratory"/>
            <person name="Hensen N."/>
            <person name="Bonometti L."/>
            <person name="Westerberg I."/>
            <person name="Brannstrom I.O."/>
            <person name="Guillou S."/>
            <person name="Cros-Aarteil S."/>
            <person name="Calhoun S."/>
            <person name="Haridas S."/>
            <person name="Kuo A."/>
            <person name="Mondo S."/>
            <person name="Pangilinan J."/>
            <person name="Riley R."/>
            <person name="Labutti K."/>
            <person name="Andreopoulos B."/>
            <person name="Lipzen A."/>
            <person name="Chen C."/>
            <person name="Yanf M."/>
            <person name="Daum C."/>
            <person name="Ng V."/>
            <person name="Clum A."/>
            <person name="Steindorff A."/>
            <person name="Ohm R."/>
            <person name="Martin F."/>
            <person name="Silar P."/>
            <person name="Natvig D."/>
            <person name="Lalanne C."/>
            <person name="Gautier V."/>
            <person name="Ament-Velasquez S.L."/>
            <person name="Kruys A."/>
            <person name="Hutchinson M.I."/>
            <person name="Powell A.J."/>
            <person name="Barry K."/>
            <person name="Miller A.N."/>
            <person name="Grigoriev I.V."/>
            <person name="Debuchy R."/>
            <person name="Gladieux P."/>
            <person name="Thoren M.H."/>
            <person name="Johannesson H."/>
        </authorList>
    </citation>
    <scope>NUCLEOTIDE SEQUENCE</scope>
    <source>
        <strain evidence="2">CBS 307.81</strain>
    </source>
</reference>
<gene>
    <name evidence="2" type="ORF">QBC41DRAFT_301544</name>
</gene>
<feature type="compositionally biased region" description="Pro residues" evidence="1">
    <location>
        <begin position="130"/>
        <end position="139"/>
    </location>
</feature>
<feature type="region of interest" description="Disordered" evidence="1">
    <location>
        <begin position="186"/>
        <end position="264"/>
    </location>
</feature>
<feature type="compositionally biased region" description="Low complexity" evidence="1">
    <location>
        <begin position="111"/>
        <end position="129"/>
    </location>
</feature>
<name>A0AA40DBI4_9PEZI</name>
<accession>A0AA40DBI4</accession>
<sequence length="264" mass="26821">MNIDIKFCKKKGCGQALLPGATHCDYCSTDQRDPHGKRPATSSLSPPERHRNPPSRAGPSAEVGYAAPAAPVPVPADGKANPFSLPRLMSASFKPPPPLDHNISFNYSTAPKPQGSSSKSKQPQQQQKQPSPPPPPPPQQMWDPARGVYVPVKPNTGPAAVPPSQSSTSDSIVIPVTSSMSAMSLTATAGGPVPQTSYPGNYEPASVRTASPSVPPPSRSASPAVGKGGGGGKGRSSKSPSPGVGGSGGKKEKGGDKGGGGKKN</sequence>
<comment type="caution">
    <text evidence="2">The sequence shown here is derived from an EMBL/GenBank/DDBJ whole genome shotgun (WGS) entry which is preliminary data.</text>
</comment>
<dbReference type="EMBL" id="JAULSY010000031">
    <property type="protein sequence ID" value="KAK0670502.1"/>
    <property type="molecule type" value="Genomic_DNA"/>
</dbReference>